<dbReference type="RefSeq" id="WP_369704034.1">
    <property type="nucleotide sequence ID" value="NZ_JBGEWD010000006.1"/>
</dbReference>
<dbReference type="EMBL" id="JBGEWD010000006">
    <property type="protein sequence ID" value="MEY8000147.1"/>
    <property type="molecule type" value="Genomic_DNA"/>
</dbReference>
<feature type="compositionally biased region" description="Basic residues" evidence="1">
    <location>
        <begin position="1"/>
        <end position="10"/>
    </location>
</feature>
<comment type="caution">
    <text evidence="2">The sequence shown here is derived from an EMBL/GenBank/DDBJ whole genome shotgun (WGS) entry which is preliminary data.</text>
</comment>
<dbReference type="Proteomes" id="UP001564657">
    <property type="component" value="Unassembled WGS sequence"/>
</dbReference>
<protein>
    <submittedName>
        <fullName evidence="2">Uncharacterized protein</fullName>
    </submittedName>
</protein>
<evidence type="ECO:0000256" key="1">
    <source>
        <dbReference type="SAM" id="MobiDB-lite"/>
    </source>
</evidence>
<gene>
    <name evidence="2" type="ORF">AB8U03_08030</name>
</gene>
<feature type="compositionally biased region" description="Basic and acidic residues" evidence="1">
    <location>
        <begin position="11"/>
        <end position="24"/>
    </location>
</feature>
<keyword evidence="3" id="KW-1185">Reference proteome</keyword>
<name>A0ABV4BQ10_9CLOT</name>
<accession>A0ABV4BQ10</accession>
<proteinExistence type="predicted"/>
<evidence type="ECO:0000313" key="3">
    <source>
        <dbReference type="Proteomes" id="UP001564657"/>
    </source>
</evidence>
<sequence length="213" mass="23696">MSRHHRRHRSGIKDESYYIPDEKSPSSSNFTDIDEKNSEEGSSWQTTVYPNVNSIDEVNENQEESYNEKSTLNNPPENTPYIEVNNSSYSSHGKHHSNKCNSIGTTNFIDTLKKYIGEMVTVCTTGGDPCKCNFTGILLGVNNYFIRLVIKVGAAPIYQARNNFSNDLNTCSDPYSSADNCNSVSDSRCENSSGSTLIDIPTNRIAAFLHSNV</sequence>
<organism evidence="2 3">
    <name type="scientific">Clostridium moutaii</name>
    <dbReference type="NCBI Taxonomy" id="3240932"/>
    <lineage>
        <taxon>Bacteria</taxon>
        <taxon>Bacillati</taxon>
        <taxon>Bacillota</taxon>
        <taxon>Clostridia</taxon>
        <taxon>Eubacteriales</taxon>
        <taxon>Clostridiaceae</taxon>
        <taxon>Clostridium</taxon>
    </lineage>
</organism>
<feature type="region of interest" description="Disordered" evidence="1">
    <location>
        <begin position="1"/>
        <end position="48"/>
    </location>
</feature>
<evidence type="ECO:0000313" key="2">
    <source>
        <dbReference type="EMBL" id="MEY8000147.1"/>
    </source>
</evidence>
<reference evidence="2 3" key="1">
    <citation type="submission" date="2024-08" db="EMBL/GenBank/DDBJ databases">
        <title>Clostridium lapicellarii sp. nov., and Clostridium renhuaiense sp. nov., two species isolated from the mud in a fermentation cellar used for producing sauce-flavour Chinese liquors.</title>
        <authorList>
            <person name="Yang F."/>
            <person name="Wang H."/>
            <person name="Chen L.Q."/>
            <person name="Zhou N."/>
            <person name="Lu J.J."/>
            <person name="Pu X.X."/>
            <person name="Wan B."/>
            <person name="Wang L."/>
            <person name="Liu S.J."/>
        </authorList>
    </citation>
    <scope>NUCLEOTIDE SEQUENCE [LARGE SCALE GENOMIC DNA]</scope>
    <source>
        <strain evidence="2 3">MT-5</strain>
    </source>
</reference>